<name>A0A1G4EC50_PLAVI</name>
<protein>
    <submittedName>
        <fullName evidence="2">Vir protein, putative</fullName>
    </submittedName>
</protein>
<dbReference type="EMBL" id="FLYI01000011">
    <property type="protein sequence ID" value="SCA59632.1"/>
    <property type="molecule type" value="Genomic_DNA"/>
</dbReference>
<dbReference type="Pfam" id="PF05795">
    <property type="entry name" value="Plasmodium_Vir"/>
    <property type="match status" value="1"/>
</dbReference>
<evidence type="ECO:0000313" key="2">
    <source>
        <dbReference type="EMBL" id="SCA59632.1"/>
    </source>
</evidence>
<accession>A0A1G4EC50</accession>
<dbReference type="VEuPathDB" id="PlasmoDB:PVP01_0120200"/>
<dbReference type="InterPro" id="IPR008780">
    <property type="entry name" value="Plasmodium_Vir"/>
</dbReference>
<dbReference type="Proteomes" id="UP000305196">
    <property type="component" value="Unassembled WGS sequence"/>
</dbReference>
<proteinExistence type="predicted"/>
<gene>
    <name evidence="2" type="ORF">PVC01_000012000</name>
</gene>
<dbReference type="VEuPathDB" id="PlasmoDB:PVX_093725"/>
<sequence length="317" mass="35795">MSKYLSEYNCNIIYPKIEHDKLTDKKKISLYSEILYWIKNAYNSIFYFDDPMIYNQYLDECFRFYKKVMCSDDSYIKENYKSQLQEFENNFNEAITFLKGKNISIPKVDLPLDEELMCTMEWPKVKAEGDDVNGEVEGGEKPRKKEAKPEGQAVLSGERGSPESSGQTVIEESENGRSGLAEAGGLGDQEEGSRVQESEEGPTVPKKPQMLHHGGENDLISDGTMVRGIDGETSESILPKNVGTIGATLAGSSIFLLMMYKYTPLGSWVSTKILGRNKLMENMRKNNYELLLNEVGNHEASLNDTMYHISYNSSSNQ</sequence>
<dbReference type="VEuPathDB" id="PlasmoDB:PVW1_000028100"/>
<reference evidence="2 3" key="1">
    <citation type="submission" date="2016-07" db="EMBL/GenBank/DDBJ databases">
        <authorList>
            <consortium name="Pathogen Informatics"/>
        </authorList>
    </citation>
    <scope>NUCLEOTIDE SEQUENCE [LARGE SCALE GENOMIC DNA]</scope>
</reference>
<feature type="compositionally biased region" description="Basic and acidic residues" evidence="1">
    <location>
        <begin position="138"/>
        <end position="149"/>
    </location>
</feature>
<evidence type="ECO:0000256" key="1">
    <source>
        <dbReference type="SAM" id="MobiDB-lite"/>
    </source>
</evidence>
<feature type="region of interest" description="Disordered" evidence="1">
    <location>
        <begin position="128"/>
        <end position="221"/>
    </location>
</feature>
<dbReference type="VEuPathDB" id="PlasmoDB:PVPAM_000036800"/>
<dbReference type="AlphaFoldDB" id="A0A1G4EC50"/>
<evidence type="ECO:0000313" key="3">
    <source>
        <dbReference type="Proteomes" id="UP000305196"/>
    </source>
</evidence>
<organism evidence="2 3">
    <name type="scientific">Plasmodium vivax</name>
    <name type="common">malaria parasite P. vivax</name>
    <dbReference type="NCBI Taxonomy" id="5855"/>
    <lineage>
        <taxon>Eukaryota</taxon>
        <taxon>Sar</taxon>
        <taxon>Alveolata</taxon>
        <taxon>Apicomplexa</taxon>
        <taxon>Aconoidasida</taxon>
        <taxon>Haemosporida</taxon>
        <taxon>Plasmodiidae</taxon>
        <taxon>Plasmodium</taxon>
        <taxon>Plasmodium (Plasmodium)</taxon>
    </lineage>
</organism>